<accession>A0AA38SAW5</accession>
<dbReference type="Gene3D" id="1.20.5.110">
    <property type="match status" value="2"/>
</dbReference>
<dbReference type="EMBL" id="JANBVN010000023">
    <property type="protein sequence ID" value="KAJ9161356.1"/>
    <property type="molecule type" value="Genomic_DNA"/>
</dbReference>
<feature type="region of interest" description="Disordered" evidence="2">
    <location>
        <begin position="361"/>
        <end position="391"/>
    </location>
</feature>
<evidence type="ECO:0000313" key="3">
    <source>
        <dbReference type="EMBL" id="KAJ9161356.1"/>
    </source>
</evidence>
<dbReference type="Proteomes" id="UP001174691">
    <property type="component" value="Unassembled WGS sequence"/>
</dbReference>
<dbReference type="GO" id="GO:0006887">
    <property type="term" value="P:exocytosis"/>
    <property type="evidence" value="ECO:0007669"/>
    <property type="project" value="TreeGrafter"/>
</dbReference>
<name>A0AA38SAW5_9PEZI</name>
<organism evidence="3 4">
    <name type="scientific">Coniochaeta hoffmannii</name>
    <dbReference type="NCBI Taxonomy" id="91930"/>
    <lineage>
        <taxon>Eukaryota</taxon>
        <taxon>Fungi</taxon>
        <taxon>Dikarya</taxon>
        <taxon>Ascomycota</taxon>
        <taxon>Pezizomycotina</taxon>
        <taxon>Sordariomycetes</taxon>
        <taxon>Sordariomycetidae</taxon>
        <taxon>Coniochaetales</taxon>
        <taxon>Coniochaetaceae</taxon>
        <taxon>Coniochaeta</taxon>
    </lineage>
</organism>
<gene>
    <name evidence="3" type="ORF">NKR19_g2362</name>
</gene>
<keyword evidence="4" id="KW-1185">Reference proteome</keyword>
<proteinExistence type="inferred from homology"/>
<dbReference type="GO" id="GO:0005886">
    <property type="term" value="C:plasma membrane"/>
    <property type="evidence" value="ECO:0007669"/>
    <property type="project" value="TreeGrafter"/>
</dbReference>
<feature type="compositionally biased region" description="Basic and acidic residues" evidence="2">
    <location>
        <begin position="8"/>
        <end position="19"/>
    </location>
</feature>
<evidence type="ECO:0000313" key="4">
    <source>
        <dbReference type="Proteomes" id="UP001174691"/>
    </source>
</evidence>
<dbReference type="GO" id="GO:0005484">
    <property type="term" value="F:SNAP receptor activity"/>
    <property type="evidence" value="ECO:0007669"/>
    <property type="project" value="TreeGrafter"/>
</dbReference>
<reference evidence="3" key="1">
    <citation type="submission" date="2022-07" db="EMBL/GenBank/DDBJ databases">
        <title>Fungi with potential for degradation of polypropylene.</title>
        <authorList>
            <person name="Gostincar C."/>
        </authorList>
    </citation>
    <scope>NUCLEOTIDE SEQUENCE</scope>
    <source>
        <strain evidence="3">EXF-13287</strain>
    </source>
</reference>
<dbReference type="PANTHER" id="PTHR19305:SF9">
    <property type="entry name" value="SYNAPTOSOMAL-ASSOCIATED PROTEIN 29"/>
    <property type="match status" value="1"/>
</dbReference>
<feature type="region of interest" description="Disordered" evidence="2">
    <location>
        <begin position="1"/>
        <end position="207"/>
    </location>
</feature>
<dbReference type="PANTHER" id="PTHR19305">
    <property type="entry name" value="SYNAPTOSOMAL ASSOCIATED PROTEIN"/>
    <property type="match status" value="1"/>
</dbReference>
<evidence type="ECO:0000256" key="1">
    <source>
        <dbReference type="ARBA" id="ARBA00009480"/>
    </source>
</evidence>
<comment type="caution">
    <text evidence="3">The sequence shown here is derived from an EMBL/GenBank/DDBJ whole genome shotgun (WGS) entry which is preliminary data.</text>
</comment>
<feature type="compositionally biased region" description="Acidic residues" evidence="2">
    <location>
        <begin position="377"/>
        <end position="391"/>
    </location>
</feature>
<comment type="similarity">
    <text evidence="1">Belongs to the SNAP-25 family.</text>
</comment>
<evidence type="ECO:0000256" key="2">
    <source>
        <dbReference type="SAM" id="MobiDB-lite"/>
    </source>
</evidence>
<dbReference type="GO" id="GO:0006906">
    <property type="term" value="P:vesicle fusion"/>
    <property type="evidence" value="ECO:0007669"/>
    <property type="project" value="TreeGrafter"/>
</dbReference>
<feature type="compositionally biased region" description="Basic and acidic residues" evidence="2">
    <location>
        <begin position="326"/>
        <end position="338"/>
    </location>
</feature>
<feature type="compositionally biased region" description="Low complexity" evidence="2">
    <location>
        <begin position="128"/>
        <end position="143"/>
    </location>
</feature>
<dbReference type="GO" id="GO:0019905">
    <property type="term" value="F:syntaxin binding"/>
    <property type="evidence" value="ECO:0007669"/>
    <property type="project" value="TreeGrafter"/>
</dbReference>
<feature type="region of interest" description="Disordered" evidence="2">
    <location>
        <begin position="324"/>
        <end position="346"/>
    </location>
</feature>
<dbReference type="AlphaFoldDB" id="A0AA38SAW5"/>
<dbReference type="SUPFAM" id="SSF58038">
    <property type="entry name" value="SNARE fusion complex"/>
    <property type="match status" value="2"/>
</dbReference>
<feature type="compositionally biased region" description="Low complexity" evidence="2">
    <location>
        <begin position="59"/>
        <end position="74"/>
    </location>
</feature>
<dbReference type="GO" id="GO:0031201">
    <property type="term" value="C:SNARE complex"/>
    <property type="evidence" value="ECO:0007669"/>
    <property type="project" value="TreeGrafter"/>
</dbReference>
<sequence length="452" mass="48074">MKKFGFGKKSEGDDDDRNRSSLFGRKKPAAQEENPYAQQPAEDPYARMTPYQQARANLAAGPQAPRPGAAGLPSGPRPGGGGLPSGPGPAQRNGYGTPPPSYQGSPQVGGGYAPDKFGAAGGYGSTRYGSGASGYDSAGTTSALPSQKYQTRGPGGYGGLGPADEDENRDALLGGARQRQAAPPSYVSTDNNAADVSGGAGGAYGGGYGEQREVTAEELEQEEYRDIKRQINDVRKQTVNSSNNAAMQMENAINVGMGTLARLGQQGESLAKTEKNLDMALHQTRVATDKTKELETLNRSMFAVHVTNPFTSKSRQAAAEQQIIEQHQREAAQREATRKSAFQGAQGMEKTFRDLSRPTLLGQTSRSATERSKYMIEDDSDDEGATDGAMDEGQLDFNLQRLEKGAPVLGNIARAIGTEVDRQDVVIHRIGEKSAKTETGLVVTRAKLSNIH</sequence>
<protein>
    <submittedName>
        <fullName evidence="3">Plasma membrane snare protein</fullName>
    </submittedName>
</protein>
<dbReference type="CDD" id="cd15886">
    <property type="entry name" value="SNARE_SEC9N"/>
    <property type="match status" value="1"/>
</dbReference>
<feature type="compositionally biased region" description="Gly residues" evidence="2">
    <location>
        <begin position="198"/>
        <end position="207"/>
    </location>
</feature>